<feature type="compositionally biased region" description="Low complexity" evidence="1">
    <location>
        <begin position="255"/>
        <end position="274"/>
    </location>
</feature>
<name>A0A329RYL8_9STRA</name>
<feature type="compositionally biased region" description="Basic and acidic residues" evidence="1">
    <location>
        <begin position="167"/>
        <end position="180"/>
    </location>
</feature>
<feature type="region of interest" description="Disordered" evidence="1">
    <location>
        <begin position="126"/>
        <end position="299"/>
    </location>
</feature>
<proteinExistence type="predicted"/>
<comment type="caution">
    <text evidence="2">The sequence shown here is derived from an EMBL/GenBank/DDBJ whole genome shotgun (WGS) entry which is preliminary data.</text>
</comment>
<dbReference type="PANTHER" id="PTHR37069">
    <property type="entry name" value="DDE_TNP_1_7 DOMAIN-CONTAINING PROTEIN"/>
    <property type="match status" value="1"/>
</dbReference>
<protein>
    <submittedName>
        <fullName evidence="2">Uncharacterized protein</fullName>
    </submittedName>
</protein>
<gene>
    <name evidence="2" type="ORF">PC110_g14229</name>
</gene>
<dbReference type="OrthoDB" id="122484at2759"/>
<accession>A0A329RYL8</accession>
<reference evidence="2 3" key="1">
    <citation type="submission" date="2018-01" db="EMBL/GenBank/DDBJ databases">
        <title>Draft genome of the strawberry crown rot pathogen Phytophthora cactorum.</title>
        <authorList>
            <person name="Armitage A.D."/>
            <person name="Lysoe E."/>
            <person name="Nellist C.F."/>
            <person name="Harrison R.J."/>
            <person name="Brurberg M.B."/>
        </authorList>
    </citation>
    <scope>NUCLEOTIDE SEQUENCE [LARGE SCALE GENOMIC DNA]</scope>
    <source>
        <strain evidence="2 3">10300</strain>
    </source>
</reference>
<keyword evidence="3" id="KW-1185">Reference proteome</keyword>
<feature type="compositionally biased region" description="Acidic residues" evidence="1">
    <location>
        <begin position="282"/>
        <end position="292"/>
    </location>
</feature>
<feature type="compositionally biased region" description="Basic residues" evidence="1">
    <location>
        <begin position="137"/>
        <end position="152"/>
    </location>
</feature>
<organism evidence="2 3">
    <name type="scientific">Phytophthora cactorum</name>
    <dbReference type="NCBI Taxonomy" id="29920"/>
    <lineage>
        <taxon>Eukaryota</taxon>
        <taxon>Sar</taxon>
        <taxon>Stramenopiles</taxon>
        <taxon>Oomycota</taxon>
        <taxon>Peronosporomycetes</taxon>
        <taxon>Peronosporales</taxon>
        <taxon>Peronosporaceae</taxon>
        <taxon>Phytophthora</taxon>
    </lineage>
</organism>
<dbReference type="EMBL" id="MJFZ01000429">
    <property type="protein sequence ID" value="RAW29410.1"/>
    <property type="molecule type" value="Genomic_DNA"/>
</dbReference>
<dbReference type="Proteomes" id="UP000251314">
    <property type="component" value="Unassembled WGS sequence"/>
</dbReference>
<evidence type="ECO:0000256" key="1">
    <source>
        <dbReference type="SAM" id="MobiDB-lite"/>
    </source>
</evidence>
<sequence>MAYIMDFNSVWPLLRKEGWTWKPATSIQIHHNYLNPGRKVRGGKCGTDYFNGEDELLAYVRRDTDLSTRLNIANVWARPPSQSILYAQKSPSFLRSQVYLRRHLHPQVVSSYDIFSDGACPDCNGKQRAAPGPIKPSTKKHAKKTPAKTKIAKPKDATKKTKKKTKKQLEQEAAERRRELSSFGRVWGDENTQANDGLRADPPRTNQDADATSADTNDNTDTEGRANADTTVTPNAESEPPTKADPPDVDDPADPDINGDGSSDEASSSGGECSVYHFDGSDNADPDSEDEGEVRRDDGRVVLPRVADSVSKFQAIGFAGMEPSDPNLVLGTDEEFLDSDAEGSDDLVETAKGFVDDASSEARDTNESIAEAVSRMISLMKPNEAEELHLRVHGSSKIYDNNQLADMANDGWDVLPDDTTAAVTDNAGVDKMYDGYCGPSQGIIVAAKSPIELFFYFLPKALWRHVASESNRYWKQTFDVRLEKAVEQEKKMTDRPQKSREKLLKRLSKFEKILLHEVVP</sequence>
<evidence type="ECO:0000313" key="2">
    <source>
        <dbReference type="EMBL" id="RAW29410.1"/>
    </source>
</evidence>
<evidence type="ECO:0000313" key="3">
    <source>
        <dbReference type="Proteomes" id="UP000251314"/>
    </source>
</evidence>
<dbReference type="AlphaFoldDB" id="A0A329RYL8"/>
<dbReference type="VEuPathDB" id="FungiDB:PC110_g14229"/>
<dbReference type="PANTHER" id="PTHR37069:SF2">
    <property type="entry name" value="PIGGYBAC TRANSPOSABLE ELEMENT-DERIVED PROTEIN DOMAIN-CONTAINING PROTEIN"/>
    <property type="match status" value="1"/>
</dbReference>
<feature type="compositionally biased region" description="Low complexity" evidence="1">
    <location>
        <begin position="205"/>
        <end position="219"/>
    </location>
</feature>